<proteinExistence type="predicted"/>
<keyword evidence="1" id="KW-0472">Membrane</keyword>
<organism evidence="2">
    <name type="scientific">bioreactor metagenome</name>
    <dbReference type="NCBI Taxonomy" id="1076179"/>
    <lineage>
        <taxon>unclassified sequences</taxon>
        <taxon>metagenomes</taxon>
        <taxon>ecological metagenomes</taxon>
    </lineage>
</organism>
<keyword evidence="1" id="KW-0812">Transmembrane</keyword>
<name>A0A644WM95_9ZZZZ</name>
<accession>A0A644WM95</accession>
<evidence type="ECO:0008006" key="3">
    <source>
        <dbReference type="Google" id="ProtNLM"/>
    </source>
</evidence>
<protein>
    <recommendedName>
        <fullName evidence="3">Cxxc_20_cxxc protein</fullName>
    </recommendedName>
</protein>
<keyword evidence="1" id="KW-1133">Transmembrane helix</keyword>
<dbReference type="AlphaFoldDB" id="A0A644WM95"/>
<feature type="transmembrane region" description="Helical" evidence="1">
    <location>
        <begin position="35"/>
        <end position="57"/>
    </location>
</feature>
<sequence length="89" mass="10605">MMRACSDCKAHIKFIDYYKQFIKNRYKYTCKDCGTVYSVTGFSIILNSIIMFIPMGYMIVKRLLVPNIIWIQYGDLLYSLLYYCINKKI</sequence>
<evidence type="ECO:0000256" key="1">
    <source>
        <dbReference type="SAM" id="Phobius"/>
    </source>
</evidence>
<feature type="transmembrane region" description="Helical" evidence="1">
    <location>
        <begin position="63"/>
        <end position="85"/>
    </location>
</feature>
<dbReference type="EMBL" id="VSSQ01001064">
    <property type="protein sequence ID" value="MPM04717.1"/>
    <property type="molecule type" value="Genomic_DNA"/>
</dbReference>
<comment type="caution">
    <text evidence="2">The sequence shown here is derived from an EMBL/GenBank/DDBJ whole genome shotgun (WGS) entry which is preliminary data.</text>
</comment>
<reference evidence="2" key="1">
    <citation type="submission" date="2019-08" db="EMBL/GenBank/DDBJ databases">
        <authorList>
            <person name="Kucharzyk K."/>
            <person name="Murdoch R.W."/>
            <person name="Higgins S."/>
            <person name="Loffler F."/>
        </authorList>
    </citation>
    <scope>NUCLEOTIDE SEQUENCE</scope>
</reference>
<gene>
    <name evidence="2" type="ORF">SDC9_50996</name>
</gene>
<evidence type="ECO:0000313" key="2">
    <source>
        <dbReference type="EMBL" id="MPM04717.1"/>
    </source>
</evidence>